<dbReference type="Pfam" id="PF00395">
    <property type="entry name" value="SLH"/>
    <property type="match status" value="3"/>
</dbReference>
<dbReference type="EMBL" id="JAPDHZ010000002">
    <property type="protein sequence ID" value="MDG0790763.1"/>
    <property type="molecule type" value="Genomic_DNA"/>
</dbReference>
<dbReference type="PROSITE" id="PS51272">
    <property type="entry name" value="SLH"/>
    <property type="match status" value="3"/>
</dbReference>
<dbReference type="InterPro" id="IPR015919">
    <property type="entry name" value="Cadherin-like_sf"/>
</dbReference>
<evidence type="ECO:0000259" key="4">
    <source>
        <dbReference type="PROSITE" id="PS51841"/>
    </source>
</evidence>
<dbReference type="InterPro" id="IPR001119">
    <property type="entry name" value="SLH_dom"/>
</dbReference>
<feature type="compositionally biased region" description="Pro residues" evidence="1">
    <location>
        <begin position="958"/>
        <end position="972"/>
    </location>
</feature>
<dbReference type="InterPro" id="IPR015943">
    <property type="entry name" value="WD40/YVTN_repeat-like_dom_sf"/>
</dbReference>
<feature type="domain" description="SLH" evidence="3">
    <location>
        <begin position="1294"/>
        <end position="1356"/>
    </location>
</feature>
<dbReference type="SMART" id="SM00635">
    <property type="entry name" value="BID_2"/>
    <property type="match status" value="1"/>
</dbReference>
<feature type="domain" description="SLH" evidence="3">
    <location>
        <begin position="1165"/>
        <end position="1227"/>
    </location>
</feature>
<feature type="compositionally biased region" description="Polar residues" evidence="1">
    <location>
        <begin position="751"/>
        <end position="764"/>
    </location>
</feature>
<dbReference type="PANTHER" id="PTHR46928:SF1">
    <property type="entry name" value="MESENCHYME-SPECIFIC CELL SURFACE GLYCOPROTEIN"/>
    <property type="match status" value="1"/>
</dbReference>
<dbReference type="SUPFAM" id="SSF49373">
    <property type="entry name" value="Invasin/intimin cell-adhesion fragments"/>
    <property type="match status" value="1"/>
</dbReference>
<dbReference type="Gene3D" id="2.60.40.1080">
    <property type="match status" value="1"/>
</dbReference>
<keyword evidence="6" id="KW-1185">Reference proteome</keyword>
<gene>
    <name evidence="5" type="ORF">OMP38_07745</name>
</gene>
<dbReference type="SUPFAM" id="SSF50969">
    <property type="entry name" value="YVTN repeat-like/Quinoprotein amine dehydrogenase"/>
    <property type="match status" value="1"/>
</dbReference>
<dbReference type="InterPro" id="IPR036415">
    <property type="entry name" value="Lamin_tail_dom_sf"/>
</dbReference>
<dbReference type="NCBIfam" id="NF038117">
    <property type="entry name" value="choice_anch_I"/>
    <property type="match status" value="1"/>
</dbReference>
<dbReference type="GO" id="GO:0016020">
    <property type="term" value="C:membrane"/>
    <property type="evidence" value="ECO:0007669"/>
    <property type="project" value="InterPro"/>
</dbReference>
<dbReference type="PROSITE" id="PS51841">
    <property type="entry name" value="LTD"/>
    <property type="match status" value="1"/>
</dbReference>
<dbReference type="Gene3D" id="2.60.40.10">
    <property type="entry name" value="Immunoglobulins"/>
    <property type="match status" value="1"/>
</dbReference>
<evidence type="ECO:0000256" key="1">
    <source>
        <dbReference type="SAM" id="MobiDB-lite"/>
    </source>
</evidence>
<name>A0A9X4KEU0_9BACL</name>
<dbReference type="InterPro" id="IPR013783">
    <property type="entry name" value="Ig-like_fold"/>
</dbReference>
<dbReference type="SUPFAM" id="SSF74853">
    <property type="entry name" value="Lamin A/C globular tail domain"/>
    <property type="match status" value="1"/>
</dbReference>
<sequence length="1356" mass="139962">MLKHWRKRTAMVAAAAILAGTIGSAGGARTASAAAALAGTPYNDAGQYDVTVPHVVINQVYGAGLVAASDAWVSHGFIELYNPTSATVDLTGWSLQYADRGTSAIAGPTQGWEKLNLAGSIPAGGYFLIAGKATGAATPVVDLTGRVDLTWDRYINNKGLKVALLSNQTLLTDVNPFDIDAAHRKAPGYVDMVGTGSNDDQSTIDGYETAYPTGSAQGTSKKKAIRRKVKDNVNGQDLDNNQSDFIQIDYSSSSLDLAAVGPHLKPIVQPLELRTSALSAAYVGSPYSATIAVYGGTAPFTFAAEGLPEGLKLDAAKGKITGIPQAAGESTVKLSVKDAVYPTSKEVSASVTLRVNASTTGSVFENGIEVTKLGGFIADKPNDDGGVAEIVKYNKDNGKFYLVDGAGDPPSLKIVELGDGTNLKQTGEVEVKDLAETNGFAYGDLTSVDINTAAKRIAVSVQEEDGMKPGKILALDYDGKLLASYETGVQPDMIKSTKDGRYILTADEGEPRTEGHDPEGSITIVDTQTGTVKHVKFDDPSVIADDVHIRGAGDPVTKQITGSGTKADAIRDLEPEYIALSSDEGTAYVTLQENNAVAAINVAAGKVLWVKGLGLKDLNDPANRLDLVKDGVIQLENVPFYGVYMPDGVASFQAGGKTYLVTGNEGDATEWEDRVTASTIKKMKGSLDPDSAAAKFLKGTTRYDGVEVMSDMGNGSIYLYGGRSFSIWDAATMTQVSDTGSDFERITAQRYPNNFNASNSSSKTGVDERSAKKGPEPEDVKTGLVGTKTLAFAGLERIGGVMTYDVTDPSKPQFLNYTNTRNFSAGANENTDSGPEGLEFIAAADSPTGYPLLLVANEVGGTVSVLQLNVSKVKLDRSTLTLTAGGSVGGLTATATAAGGSATTVAWASSNPAVAAVDEKGRVTPVSAGTAVIAAVTADGYAKAEAVVTVTSASNPYVPTPAPSATPTPSPSPSDQTETYGDVTVNLNGSAAVIKLSGDSAGDGSHAVALLPAEAVAKLTSGAIKTLTVETDTATLSFDEDAIAAIGSAAGKGAVKLDVRKLTGADAASSLPESARSGVQAAVGDRPVIELKLSADGKSLHEFGDGKVKIELPYAKRANEDVSGIVVRYIADDGRIETLPGGVYDAALGTLRFSVSHFSMYGVGYENRTFADTAGSFAINDIAYLAARGILDGVGQNVFAPKRSVTRADLTVMLARIAGADLDAYQGKASGFADVKSGDYFAGAVAWAADGGIVTGTGAGRFDPRAALTRADLAVMLVKFAAAEGIALPAAQASATFTDAAAIPAYASQAVEAVQRAGIVSGRPAAGGAGLAFAPKSTATREELAKMLAAFVKLSV</sequence>
<feature type="signal peptide" evidence="2">
    <location>
        <begin position="1"/>
        <end position="27"/>
    </location>
</feature>
<dbReference type="InterPro" id="IPR001322">
    <property type="entry name" value="Lamin_tail_dom"/>
</dbReference>
<organism evidence="5 6">
    <name type="scientific">Cohnella ginsengisoli</name>
    <dbReference type="NCBI Taxonomy" id="425004"/>
    <lineage>
        <taxon>Bacteria</taxon>
        <taxon>Bacillati</taxon>
        <taxon>Bacillota</taxon>
        <taxon>Bacilli</taxon>
        <taxon>Bacillales</taxon>
        <taxon>Paenibacillaceae</taxon>
        <taxon>Cohnella</taxon>
    </lineage>
</organism>
<dbReference type="InterPro" id="IPR008964">
    <property type="entry name" value="Invasin/intimin_cell_adhesion"/>
</dbReference>
<evidence type="ECO:0000313" key="5">
    <source>
        <dbReference type="EMBL" id="MDG0790763.1"/>
    </source>
</evidence>
<feature type="chain" id="PRO_5040916126" evidence="2">
    <location>
        <begin position="28"/>
        <end position="1356"/>
    </location>
</feature>
<dbReference type="InterPro" id="IPR011044">
    <property type="entry name" value="Quino_amine_DH_bsu"/>
</dbReference>
<dbReference type="InterPro" id="IPR003343">
    <property type="entry name" value="Big_2"/>
</dbReference>
<dbReference type="InterPro" id="IPR052956">
    <property type="entry name" value="Mesenchyme-surface_protein"/>
</dbReference>
<dbReference type="Pfam" id="PF00932">
    <property type="entry name" value="LTD"/>
    <property type="match status" value="1"/>
</dbReference>
<dbReference type="InterPro" id="IPR055188">
    <property type="entry name" value="Choice_anch_I"/>
</dbReference>
<dbReference type="RefSeq" id="WP_277564558.1">
    <property type="nucleotide sequence ID" value="NZ_JAPDHZ010000002.1"/>
</dbReference>
<dbReference type="Pfam" id="PF05345">
    <property type="entry name" value="He_PIG"/>
    <property type="match status" value="1"/>
</dbReference>
<evidence type="ECO:0000256" key="2">
    <source>
        <dbReference type="SAM" id="SignalP"/>
    </source>
</evidence>
<feature type="region of interest" description="Disordered" evidence="1">
    <location>
        <begin position="955"/>
        <end position="978"/>
    </location>
</feature>
<dbReference type="SUPFAM" id="SSF49313">
    <property type="entry name" value="Cadherin-like"/>
    <property type="match status" value="1"/>
</dbReference>
<dbReference type="Pfam" id="PF02368">
    <property type="entry name" value="Big_2"/>
    <property type="match status" value="1"/>
</dbReference>
<accession>A0A9X4KEU0</accession>
<dbReference type="Proteomes" id="UP001153387">
    <property type="component" value="Unassembled WGS sequence"/>
</dbReference>
<dbReference type="PANTHER" id="PTHR46928">
    <property type="entry name" value="MESENCHYME-SPECIFIC CELL SURFACE GLYCOPROTEIN"/>
    <property type="match status" value="1"/>
</dbReference>
<feature type="region of interest" description="Disordered" evidence="1">
    <location>
        <begin position="751"/>
        <end position="780"/>
    </location>
</feature>
<protein>
    <submittedName>
        <fullName evidence="5">Choice-of-anchor I family protein</fullName>
    </submittedName>
</protein>
<comment type="caution">
    <text evidence="5">The sequence shown here is derived from an EMBL/GenBank/DDBJ whole genome shotgun (WGS) entry which is preliminary data.</text>
</comment>
<dbReference type="Gene3D" id="2.130.10.10">
    <property type="entry name" value="YVTN repeat-like/Quinoprotein amine dehydrogenase"/>
    <property type="match status" value="1"/>
</dbReference>
<keyword evidence="2" id="KW-0732">Signal</keyword>
<dbReference type="GO" id="GO:0005509">
    <property type="term" value="F:calcium ion binding"/>
    <property type="evidence" value="ECO:0007669"/>
    <property type="project" value="InterPro"/>
</dbReference>
<dbReference type="Pfam" id="PF22494">
    <property type="entry name" value="choice_anch_I"/>
    <property type="match status" value="1"/>
</dbReference>
<evidence type="ECO:0000313" key="6">
    <source>
        <dbReference type="Proteomes" id="UP001153387"/>
    </source>
</evidence>
<feature type="domain" description="LTD" evidence="4">
    <location>
        <begin position="46"/>
        <end position="213"/>
    </location>
</feature>
<proteinExistence type="predicted"/>
<feature type="compositionally biased region" description="Basic and acidic residues" evidence="1">
    <location>
        <begin position="765"/>
        <end position="780"/>
    </location>
</feature>
<feature type="domain" description="SLH" evidence="3">
    <location>
        <begin position="1228"/>
        <end position="1291"/>
    </location>
</feature>
<evidence type="ECO:0000259" key="3">
    <source>
        <dbReference type="PROSITE" id="PS51272"/>
    </source>
</evidence>
<reference evidence="5 6" key="1">
    <citation type="submission" date="2022-10" db="EMBL/GenBank/DDBJ databases">
        <title>Comparative genomic analysis of Cohnella hashimotonis sp. nov., isolated from the International Space Station.</title>
        <authorList>
            <person name="Simpson A."/>
            <person name="Venkateswaran K."/>
        </authorList>
    </citation>
    <scope>NUCLEOTIDE SEQUENCE [LARGE SCALE GENOMIC DNA]</scope>
    <source>
        <strain evidence="5 6">DSM 18997</strain>
    </source>
</reference>